<organism evidence="2 3">
    <name type="scientific">Armillaria solidipes</name>
    <dbReference type="NCBI Taxonomy" id="1076256"/>
    <lineage>
        <taxon>Eukaryota</taxon>
        <taxon>Fungi</taxon>
        <taxon>Dikarya</taxon>
        <taxon>Basidiomycota</taxon>
        <taxon>Agaricomycotina</taxon>
        <taxon>Agaricomycetes</taxon>
        <taxon>Agaricomycetidae</taxon>
        <taxon>Agaricales</taxon>
        <taxon>Marasmiineae</taxon>
        <taxon>Physalacriaceae</taxon>
        <taxon>Armillaria</taxon>
    </lineage>
</organism>
<evidence type="ECO:0000313" key="3">
    <source>
        <dbReference type="Proteomes" id="UP000218334"/>
    </source>
</evidence>
<proteinExistence type="predicted"/>
<keyword evidence="3" id="KW-1185">Reference proteome</keyword>
<name>A0A2H3BXV0_9AGAR</name>
<protein>
    <submittedName>
        <fullName evidence="2">Uncharacterized protein</fullName>
    </submittedName>
</protein>
<accession>A0A2H3BXV0</accession>
<gene>
    <name evidence="2" type="ORF">ARMSODRAFT_162537</name>
</gene>
<evidence type="ECO:0000256" key="1">
    <source>
        <dbReference type="SAM" id="MobiDB-lite"/>
    </source>
</evidence>
<dbReference type="AlphaFoldDB" id="A0A2H3BXV0"/>
<sequence length="139" mass="15422">MSKKVRCIAGRFFRIDQVTMTLSSSSRYSTSSTTTAKSPSSQHNPFEPSMVQPCAISSKPSTSTNNQIFTSSLPSAKFRPWCPASTVHSRSFPGARRLGSLLFPASPCYMSGTISTTYGRSTFWPSLLLRWRTSHFLPR</sequence>
<dbReference type="Proteomes" id="UP000218334">
    <property type="component" value="Unassembled WGS sequence"/>
</dbReference>
<dbReference type="EMBL" id="KZ293429">
    <property type="protein sequence ID" value="PBK69417.1"/>
    <property type="molecule type" value="Genomic_DNA"/>
</dbReference>
<reference evidence="3" key="1">
    <citation type="journal article" date="2017" name="Nat. Ecol. Evol.">
        <title>Genome expansion and lineage-specific genetic innovations in the forest pathogenic fungi Armillaria.</title>
        <authorList>
            <person name="Sipos G."/>
            <person name="Prasanna A.N."/>
            <person name="Walter M.C."/>
            <person name="O'Connor E."/>
            <person name="Balint B."/>
            <person name="Krizsan K."/>
            <person name="Kiss B."/>
            <person name="Hess J."/>
            <person name="Varga T."/>
            <person name="Slot J."/>
            <person name="Riley R."/>
            <person name="Boka B."/>
            <person name="Rigling D."/>
            <person name="Barry K."/>
            <person name="Lee J."/>
            <person name="Mihaltcheva S."/>
            <person name="LaButti K."/>
            <person name="Lipzen A."/>
            <person name="Waldron R."/>
            <person name="Moloney N.M."/>
            <person name="Sperisen C."/>
            <person name="Kredics L."/>
            <person name="Vagvoelgyi C."/>
            <person name="Patrignani A."/>
            <person name="Fitzpatrick D."/>
            <person name="Nagy I."/>
            <person name="Doyle S."/>
            <person name="Anderson J.B."/>
            <person name="Grigoriev I.V."/>
            <person name="Gueldener U."/>
            <person name="Muensterkoetter M."/>
            <person name="Nagy L.G."/>
        </authorList>
    </citation>
    <scope>NUCLEOTIDE SEQUENCE [LARGE SCALE GENOMIC DNA]</scope>
    <source>
        <strain evidence="3">28-4</strain>
    </source>
</reference>
<feature type="compositionally biased region" description="Low complexity" evidence="1">
    <location>
        <begin position="26"/>
        <end position="41"/>
    </location>
</feature>
<evidence type="ECO:0000313" key="2">
    <source>
        <dbReference type="EMBL" id="PBK69417.1"/>
    </source>
</evidence>
<feature type="region of interest" description="Disordered" evidence="1">
    <location>
        <begin position="26"/>
        <end position="65"/>
    </location>
</feature>